<organism evidence="1 2">
    <name type="scientific">Plakobranchus ocellatus</name>
    <dbReference type="NCBI Taxonomy" id="259542"/>
    <lineage>
        <taxon>Eukaryota</taxon>
        <taxon>Metazoa</taxon>
        <taxon>Spiralia</taxon>
        <taxon>Lophotrochozoa</taxon>
        <taxon>Mollusca</taxon>
        <taxon>Gastropoda</taxon>
        <taxon>Heterobranchia</taxon>
        <taxon>Euthyneura</taxon>
        <taxon>Panpulmonata</taxon>
        <taxon>Sacoglossa</taxon>
        <taxon>Placobranchoidea</taxon>
        <taxon>Plakobranchidae</taxon>
        <taxon>Plakobranchus</taxon>
    </lineage>
</organism>
<name>A0AAV4BCI5_9GAST</name>
<proteinExistence type="predicted"/>
<comment type="caution">
    <text evidence="1">The sequence shown here is derived from an EMBL/GenBank/DDBJ whole genome shotgun (WGS) entry which is preliminary data.</text>
</comment>
<dbReference type="Proteomes" id="UP000735302">
    <property type="component" value="Unassembled WGS sequence"/>
</dbReference>
<dbReference type="AlphaFoldDB" id="A0AAV4BCI5"/>
<evidence type="ECO:0000313" key="2">
    <source>
        <dbReference type="Proteomes" id="UP000735302"/>
    </source>
</evidence>
<reference evidence="1 2" key="1">
    <citation type="journal article" date="2021" name="Elife">
        <title>Chloroplast acquisition without the gene transfer in kleptoplastic sea slugs, Plakobranchus ocellatus.</title>
        <authorList>
            <person name="Maeda T."/>
            <person name="Takahashi S."/>
            <person name="Yoshida T."/>
            <person name="Shimamura S."/>
            <person name="Takaki Y."/>
            <person name="Nagai Y."/>
            <person name="Toyoda A."/>
            <person name="Suzuki Y."/>
            <person name="Arimoto A."/>
            <person name="Ishii H."/>
            <person name="Satoh N."/>
            <person name="Nishiyama T."/>
            <person name="Hasebe M."/>
            <person name="Maruyama T."/>
            <person name="Minagawa J."/>
            <person name="Obokata J."/>
            <person name="Shigenobu S."/>
        </authorList>
    </citation>
    <scope>NUCLEOTIDE SEQUENCE [LARGE SCALE GENOMIC DNA]</scope>
</reference>
<dbReference type="EMBL" id="BLXT01004673">
    <property type="protein sequence ID" value="GFO16588.1"/>
    <property type="molecule type" value="Genomic_DNA"/>
</dbReference>
<gene>
    <name evidence="1" type="ORF">PoB_004309300</name>
</gene>
<accession>A0AAV4BCI5</accession>
<evidence type="ECO:0000313" key="1">
    <source>
        <dbReference type="EMBL" id="GFO16588.1"/>
    </source>
</evidence>
<sequence length="158" mass="18120">MRPLRYCYLRHLSFCWVLRDLATHFVLGGHRGAMKNCLCSYWDPNLGIFTRSTLPYQMSHRSSQRIINSKGQLLQWADKLETRRTVAFLYLTTDNAIQPLITVLHLKKLVAVLHMKQFAIVLHLQQLVTLQSFADAIATNPSAATRGALVDEIKRGER</sequence>
<keyword evidence="2" id="KW-1185">Reference proteome</keyword>
<protein>
    <submittedName>
        <fullName evidence="1">Uncharacterized protein</fullName>
    </submittedName>
</protein>